<dbReference type="NCBIfam" id="TIGR00377">
    <property type="entry name" value="ant_ant_sig"/>
    <property type="match status" value="1"/>
</dbReference>
<dbReference type="CDD" id="cd07043">
    <property type="entry name" value="STAS_anti-anti-sigma_factors"/>
    <property type="match status" value="1"/>
</dbReference>
<evidence type="ECO:0000256" key="3">
    <source>
        <dbReference type="SAM" id="MobiDB-lite"/>
    </source>
</evidence>
<name>A0ABQ4GBQ0_9ACTN</name>
<accession>A0ABQ4GBQ0</accession>
<sequence length="159" mass="17169">MEKRRIDRRTLLGPDTPPGSVIQDGTPEKDEGAYMTMQLEITVSDHQPVAVVALAGELDIATGDLFREAIRNLLRRGRTRLVVDTSALRFCDSSGLEALLDARSEVETASGSMRLAGVHGVLALVLDVTRLRGAFVIDETPVEAVAALLLTCPRDVSMV</sequence>
<comment type="similarity">
    <text evidence="1 2">Belongs to the anti-sigma-factor antagonist family.</text>
</comment>
<feature type="compositionally biased region" description="Basic and acidic residues" evidence="3">
    <location>
        <begin position="1"/>
        <end position="10"/>
    </location>
</feature>
<dbReference type="PROSITE" id="PS50801">
    <property type="entry name" value="STAS"/>
    <property type="match status" value="1"/>
</dbReference>
<dbReference type="PANTHER" id="PTHR33495:SF2">
    <property type="entry name" value="ANTI-SIGMA FACTOR ANTAGONIST TM_1081-RELATED"/>
    <property type="match status" value="1"/>
</dbReference>
<organism evidence="5 6">
    <name type="scientific">Microbispora corallina</name>
    <dbReference type="NCBI Taxonomy" id="83302"/>
    <lineage>
        <taxon>Bacteria</taxon>
        <taxon>Bacillati</taxon>
        <taxon>Actinomycetota</taxon>
        <taxon>Actinomycetes</taxon>
        <taxon>Streptosporangiales</taxon>
        <taxon>Streptosporangiaceae</taxon>
        <taxon>Microbispora</taxon>
    </lineage>
</organism>
<feature type="domain" description="STAS" evidence="4">
    <location>
        <begin position="39"/>
        <end position="148"/>
    </location>
</feature>
<evidence type="ECO:0000259" key="4">
    <source>
        <dbReference type="PROSITE" id="PS50801"/>
    </source>
</evidence>
<dbReference type="InterPro" id="IPR003658">
    <property type="entry name" value="Anti-sigma_ant"/>
</dbReference>
<protein>
    <recommendedName>
        <fullName evidence="2">Anti-sigma factor antagonist</fullName>
    </recommendedName>
</protein>
<dbReference type="InterPro" id="IPR036513">
    <property type="entry name" value="STAS_dom_sf"/>
</dbReference>
<proteinExistence type="inferred from homology"/>
<keyword evidence="6" id="KW-1185">Reference proteome</keyword>
<evidence type="ECO:0000256" key="2">
    <source>
        <dbReference type="RuleBase" id="RU003749"/>
    </source>
</evidence>
<dbReference type="Gene3D" id="3.30.750.24">
    <property type="entry name" value="STAS domain"/>
    <property type="match status" value="1"/>
</dbReference>
<dbReference type="EMBL" id="BOOC01000061">
    <property type="protein sequence ID" value="GIH44506.1"/>
    <property type="molecule type" value="Genomic_DNA"/>
</dbReference>
<dbReference type="PANTHER" id="PTHR33495">
    <property type="entry name" value="ANTI-SIGMA FACTOR ANTAGONIST TM_1081-RELATED-RELATED"/>
    <property type="match status" value="1"/>
</dbReference>
<comment type="caution">
    <text evidence="5">The sequence shown here is derived from an EMBL/GenBank/DDBJ whole genome shotgun (WGS) entry which is preliminary data.</text>
</comment>
<evidence type="ECO:0000313" key="6">
    <source>
        <dbReference type="Proteomes" id="UP000603904"/>
    </source>
</evidence>
<feature type="region of interest" description="Disordered" evidence="3">
    <location>
        <begin position="1"/>
        <end position="28"/>
    </location>
</feature>
<evidence type="ECO:0000256" key="1">
    <source>
        <dbReference type="ARBA" id="ARBA00009013"/>
    </source>
</evidence>
<dbReference type="Pfam" id="PF01740">
    <property type="entry name" value="STAS"/>
    <property type="match status" value="1"/>
</dbReference>
<dbReference type="Proteomes" id="UP000603904">
    <property type="component" value="Unassembled WGS sequence"/>
</dbReference>
<reference evidence="5 6" key="1">
    <citation type="submission" date="2021-01" db="EMBL/GenBank/DDBJ databases">
        <title>Whole genome shotgun sequence of Microbispora corallina NBRC 16416.</title>
        <authorList>
            <person name="Komaki H."/>
            <person name="Tamura T."/>
        </authorList>
    </citation>
    <scope>NUCLEOTIDE SEQUENCE [LARGE SCALE GENOMIC DNA]</scope>
    <source>
        <strain evidence="5 6">NBRC 16416</strain>
    </source>
</reference>
<evidence type="ECO:0000313" key="5">
    <source>
        <dbReference type="EMBL" id="GIH44506.1"/>
    </source>
</evidence>
<dbReference type="InterPro" id="IPR002645">
    <property type="entry name" value="STAS_dom"/>
</dbReference>
<dbReference type="SUPFAM" id="SSF52091">
    <property type="entry name" value="SpoIIaa-like"/>
    <property type="match status" value="1"/>
</dbReference>
<gene>
    <name evidence="5" type="ORF">Mco01_75060</name>
</gene>